<dbReference type="Proteomes" id="UP000639973">
    <property type="component" value="Unassembled WGS sequence"/>
</dbReference>
<name>A0ABQ2G7D2_9DEIO</name>
<dbReference type="InterPro" id="IPR035472">
    <property type="entry name" value="RpiR-like_SIS"/>
</dbReference>
<comment type="caution">
    <text evidence="6">The sequence shown here is derived from an EMBL/GenBank/DDBJ whole genome shotgun (WGS) entry which is preliminary data.</text>
</comment>
<feature type="domain" description="HTH rpiR-type" evidence="4">
    <location>
        <begin position="9"/>
        <end position="85"/>
    </location>
</feature>
<dbReference type="CDD" id="cd05013">
    <property type="entry name" value="SIS_RpiR"/>
    <property type="match status" value="1"/>
</dbReference>
<evidence type="ECO:0000313" key="6">
    <source>
        <dbReference type="EMBL" id="GGL78903.1"/>
    </source>
</evidence>
<dbReference type="InterPro" id="IPR001347">
    <property type="entry name" value="SIS_dom"/>
</dbReference>
<keyword evidence="3" id="KW-0804">Transcription</keyword>
<keyword evidence="2" id="KW-0238">DNA-binding</keyword>
<evidence type="ECO:0000256" key="2">
    <source>
        <dbReference type="ARBA" id="ARBA00023125"/>
    </source>
</evidence>
<dbReference type="Gene3D" id="3.40.50.10490">
    <property type="entry name" value="Glucose-6-phosphate isomerase like protein, domain 1"/>
    <property type="match status" value="1"/>
</dbReference>
<dbReference type="InterPro" id="IPR036388">
    <property type="entry name" value="WH-like_DNA-bd_sf"/>
</dbReference>
<dbReference type="SUPFAM" id="SSF46689">
    <property type="entry name" value="Homeodomain-like"/>
    <property type="match status" value="1"/>
</dbReference>
<evidence type="ECO:0000259" key="4">
    <source>
        <dbReference type="PROSITE" id="PS51071"/>
    </source>
</evidence>
<sequence>MALPPAHLAPVLRRLHLLRDEQGAATVRVIDQILANPERFLSLTIAELSEAAGTSDATVVRLVQHLGFGGYQEFKLQLSRALAVSRKADLAVEPHDASVTVVRKVFDSAATALGDTLEHLSLEAVSAVVQAMTLARHVELIGIGGSGVVAGHGQHRGLRLGLSCRATTDPGTFLTTCSLLEPTDVLIAVSFSGETARVVQAARLARQAGATVVALTGLGRTPLSRRAHHTLSASAPGDRYRPEGLAAQLPQIAILDALFTSLHVSQDPYLSERLSRAAAARRGLHAEPAP</sequence>
<dbReference type="Gene3D" id="1.10.10.10">
    <property type="entry name" value="Winged helix-like DNA-binding domain superfamily/Winged helix DNA-binding domain"/>
    <property type="match status" value="1"/>
</dbReference>
<gene>
    <name evidence="6" type="ORF">GCM10010840_15930</name>
</gene>
<dbReference type="Pfam" id="PF01380">
    <property type="entry name" value="SIS"/>
    <property type="match status" value="1"/>
</dbReference>
<organism evidence="6 7">
    <name type="scientific">Deinococcus aerolatus</name>
    <dbReference type="NCBI Taxonomy" id="522487"/>
    <lineage>
        <taxon>Bacteria</taxon>
        <taxon>Thermotogati</taxon>
        <taxon>Deinococcota</taxon>
        <taxon>Deinococci</taxon>
        <taxon>Deinococcales</taxon>
        <taxon>Deinococcaceae</taxon>
        <taxon>Deinococcus</taxon>
    </lineage>
</organism>
<evidence type="ECO:0008006" key="8">
    <source>
        <dbReference type="Google" id="ProtNLM"/>
    </source>
</evidence>
<dbReference type="PROSITE" id="PS51464">
    <property type="entry name" value="SIS"/>
    <property type="match status" value="1"/>
</dbReference>
<accession>A0ABQ2G7D2</accession>
<reference evidence="7" key="1">
    <citation type="journal article" date="2019" name="Int. J. Syst. Evol. Microbiol.">
        <title>The Global Catalogue of Microorganisms (GCM) 10K type strain sequencing project: providing services to taxonomists for standard genome sequencing and annotation.</title>
        <authorList>
            <consortium name="The Broad Institute Genomics Platform"/>
            <consortium name="The Broad Institute Genome Sequencing Center for Infectious Disease"/>
            <person name="Wu L."/>
            <person name="Ma J."/>
        </authorList>
    </citation>
    <scope>NUCLEOTIDE SEQUENCE [LARGE SCALE GENOMIC DNA]</scope>
    <source>
        <strain evidence="7">JCM 15442</strain>
    </source>
</reference>
<dbReference type="PANTHER" id="PTHR30514">
    <property type="entry name" value="GLUCOKINASE"/>
    <property type="match status" value="1"/>
</dbReference>
<evidence type="ECO:0000256" key="3">
    <source>
        <dbReference type="ARBA" id="ARBA00023163"/>
    </source>
</evidence>
<proteinExistence type="predicted"/>
<evidence type="ECO:0000259" key="5">
    <source>
        <dbReference type="PROSITE" id="PS51464"/>
    </source>
</evidence>
<dbReference type="RefSeq" id="WP_188970709.1">
    <property type="nucleotide sequence ID" value="NZ_BMOL01000006.1"/>
</dbReference>
<keyword evidence="7" id="KW-1185">Reference proteome</keyword>
<dbReference type="SUPFAM" id="SSF53697">
    <property type="entry name" value="SIS domain"/>
    <property type="match status" value="1"/>
</dbReference>
<dbReference type="EMBL" id="BMOL01000006">
    <property type="protein sequence ID" value="GGL78903.1"/>
    <property type="molecule type" value="Genomic_DNA"/>
</dbReference>
<dbReference type="PANTHER" id="PTHR30514:SF1">
    <property type="entry name" value="HTH-TYPE TRANSCRIPTIONAL REGULATOR HEXR-RELATED"/>
    <property type="match status" value="1"/>
</dbReference>
<evidence type="ECO:0000313" key="7">
    <source>
        <dbReference type="Proteomes" id="UP000639973"/>
    </source>
</evidence>
<dbReference type="InterPro" id="IPR047640">
    <property type="entry name" value="RpiR-like"/>
</dbReference>
<feature type="domain" description="SIS" evidence="5">
    <location>
        <begin position="128"/>
        <end position="268"/>
    </location>
</feature>
<dbReference type="InterPro" id="IPR046348">
    <property type="entry name" value="SIS_dom_sf"/>
</dbReference>
<protein>
    <recommendedName>
        <fullName evidence="8">Transcriptional regulator, RpiR family</fullName>
    </recommendedName>
</protein>
<dbReference type="PROSITE" id="PS51071">
    <property type="entry name" value="HTH_RPIR"/>
    <property type="match status" value="1"/>
</dbReference>
<keyword evidence="1" id="KW-0805">Transcription regulation</keyword>
<dbReference type="InterPro" id="IPR000281">
    <property type="entry name" value="HTH_RpiR"/>
</dbReference>
<dbReference type="InterPro" id="IPR009057">
    <property type="entry name" value="Homeodomain-like_sf"/>
</dbReference>
<dbReference type="Pfam" id="PF01418">
    <property type="entry name" value="HTH_6"/>
    <property type="match status" value="1"/>
</dbReference>
<evidence type="ECO:0000256" key="1">
    <source>
        <dbReference type="ARBA" id="ARBA00023015"/>
    </source>
</evidence>